<accession>E4X7H7</accession>
<evidence type="ECO:0000313" key="2">
    <source>
        <dbReference type="EMBL" id="CBY18649.1"/>
    </source>
</evidence>
<dbReference type="InParanoid" id="E4X7H7"/>
<name>E4X7H7_OIKDI</name>
<evidence type="ECO:0000313" key="3">
    <source>
        <dbReference type="Proteomes" id="UP000001307"/>
    </source>
</evidence>
<keyword evidence="3" id="KW-1185">Reference proteome</keyword>
<organism evidence="2 3">
    <name type="scientific">Oikopleura dioica</name>
    <name type="common">Tunicate</name>
    <dbReference type="NCBI Taxonomy" id="34765"/>
    <lineage>
        <taxon>Eukaryota</taxon>
        <taxon>Metazoa</taxon>
        <taxon>Chordata</taxon>
        <taxon>Tunicata</taxon>
        <taxon>Appendicularia</taxon>
        <taxon>Copelata</taxon>
        <taxon>Oikopleuridae</taxon>
        <taxon>Oikopleura</taxon>
    </lineage>
</organism>
<feature type="region of interest" description="Disordered" evidence="1">
    <location>
        <begin position="47"/>
        <end position="77"/>
    </location>
</feature>
<dbReference type="AlphaFoldDB" id="E4X7H7"/>
<dbReference type="EMBL" id="FN653028">
    <property type="protein sequence ID" value="CBY18649.1"/>
    <property type="molecule type" value="Genomic_DNA"/>
</dbReference>
<protein>
    <submittedName>
        <fullName evidence="2">Uncharacterized protein</fullName>
    </submittedName>
</protein>
<evidence type="ECO:0000256" key="1">
    <source>
        <dbReference type="SAM" id="MobiDB-lite"/>
    </source>
</evidence>
<feature type="region of interest" description="Disordered" evidence="1">
    <location>
        <begin position="1"/>
        <end position="27"/>
    </location>
</feature>
<reference evidence="2 3" key="1">
    <citation type="journal article" date="2010" name="Science">
        <title>Plasticity of animal genome architecture unmasked by rapid evolution of a pelagic tunicate.</title>
        <authorList>
            <person name="Denoeud F."/>
            <person name="Henriet S."/>
            <person name="Mungpakdee S."/>
            <person name="Aury J.M."/>
            <person name="Da Silva C."/>
            <person name="Brinkmann H."/>
            <person name="Mikhaleva J."/>
            <person name="Olsen L.C."/>
            <person name="Jubin C."/>
            <person name="Canestro C."/>
            <person name="Bouquet J.M."/>
            <person name="Danks G."/>
            <person name="Poulain J."/>
            <person name="Campsteijn C."/>
            <person name="Adamski M."/>
            <person name="Cross I."/>
            <person name="Yadetie F."/>
            <person name="Muffato M."/>
            <person name="Louis A."/>
            <person name="Butcher S."/>
            <person name="Tsagkogeorga G."/>
            <person name="Konrad A."/>
            <person name="Singh S."/>
            <person name="Jensen M.F."/>
            <person name="Cong E.H."/>
            <person name="Eikeseth-Otteraa H."/>
            <person name="Noel B."/>
            <person name="Anthouard V."/>
            <person name="Porcel B.M."/>
            <person name="Kachouri-Lafond R."/>
            <person name="Nishino A."/>
            <person name="Ugolini M."/>
            <person name="Chourrout P."/>
            <person name="Nishida H."/>
            <person name="Aasland R."/>
            <person name="Huzurbazar S."/>
            <person name="Westhof E."/>
            <person name="Delsuc F."/>
            <person name="Lehrach H."/>
            <person name="Reinhardt R."/>
            <person name="Weissenbach J."/>
            <person name="Roy S.W."/>
            <person name="Artiguenave F."/>
            <person name="Postlethwait J.H."/>
            <person name="Manak J.R."/>
            <person name="Thompson E.M."/>
            <person name="Jaillon O."/>
            <person name="Du Pasquier L."/>
            <person name="Boudinot P."/>
            <person name="Liberles D.A."/>
            <person name="Volff J.N."/>
            <person name="Philippe H."/>
            <person name="Lenhard B."/>
            <person name="Roest Crollius H."/>
            <person name="Wincker P."/>
            <person name="Chourrout D."/>
        </authorList>
    </citation>
    <scope>NUCLEOTIDE SEQUENCE [LARGE SCALE GENOMIC DNA]</scope>
</reference>
<sequence length="77" mass="8354">MEDEAEMDDGGDDPDNEDEEEDQMAEVESEIEALLEIPVLLCEGLDEGGLDLNLSGTDEDLSDGDFSFDSADDRPPS</sequence>
<gene>
    <name evidence="2" type="ORF">GSOID_T00003512001</name>
</gene>
<dbReference type="Proteomes" id="UP000001307">
    <property type="component" value="Unassembled WGS sequence"/>
</dbReference>
<proteinExistence type="predicted"/>